<dbReference type="AlphaFoldDB" id="A0A1H7GH61"/>
<gene>
    <name evidence="1" type="ORF">SAMN05216469_102108</name>
</gene>
<name>A0A1H7GH61_RUMAL</name>
<protein>
    <recommendedName>
        <fullName evidence="3">DUF2383 domain-containing protein</fullName>
    </recommendedName>
</protein>
<evidence type="ECO:0000313" key="2">
    <source>
        <dbReference type="Proteomes" id="UP000186015"/>
    </source>
</evidence>
<reference evidence="1 2" key="1">
    <citation type="submission" date="2016-10" db="EMBL/GenBank/DDBJ databases">
        <authorList>
            <person name="de Groot N.N."/>
        </authorList>
    </citation>
    <scope>NUCLEOTIDE SEQUENCE [LARGE SCALE GENOMIC DNA]</scope>
    <source>
        <strain evidence="1 2">KH2T6</strain>
    </source>
</reference>
<dbReference type="Proteomes" id="UP000186015">
    <property type="component" value="Unassembled WGS sequence"/>
</dbReference>
<organism evidence="1 2">
    <name type="scientific">Ruminococcus albus</name>
    <dbReference type="NCBI Taxonomy" id="1264"/>
    <lineage>
        <taxon>Bacteria</taxon>
        <taxon>Bacillati</taxon>
        <taxon>Bacillota</taxon>
        <taxon>Clostridia</taxon>
        <taxon>Eubacteriales</taxon>
        <taxon>Oscillospiraceae</taxon>
        <taxon>Ruminococcus</taxon>
    </lineage>
</organism>
<dbReference type="RefSeq" id="WP_074829256.1">
    <property type="nucleotide sequence ID" value="NZ_FOAT01000002.1"/>
</dbReference>
<dbReference type="EMBL" id="FOAT01000002">
    <property type="protein sequence ID" value="SEK37503.1"/>
    <property type="molecule type" value="Genomic_DNA"/>
</dbReference>
<dbReference type="Gene3D" id="1.20.1260.10">
    <property type="match status" value="1"/>
</dbReference>
<dbReference type="InterPro" id="IPR012347">
    <property type="entry name" value="Ferritin-like"/>
</dbReference>
<evidence type="ECO:0000313" key="1">
    <source>
        <dbReference type="EMBL" id="SEK37503.1"/>
    </source>
</evidence>
<accession>A0A1H7GH61</accession>
<proteinExistence type="predicted"/>
<sequence length="144" mass="16167">MIEKDTVRLLRECDAGAKMGVSSIEDTMEFRLSEPLKNILEHSRKQHLEMSREINDRLAKFGDDGKDPPMMAEVMGKIKANFKLVTDDTDKAAAEFITDGCNMGIKSLSGYLNEFGAAEEYSKDITKKLIAMEEELARALRGFL</sequence>
<dbReference type="OrthoDB" id="1651292at2"/>
<evidence type="ECO:0008006" key="3">
    <source>
        <dbReference type="Google" id="ProtNLM"/>
    </source>
</evidence>